<dbReference type="AlphaFoldDB" id="A0A8H7XWI0"/>
<feature type="transmembrane region" description="Helical" evidence="1">
    <location>
        <begin position="142"/>
        <end position="161"/>
    </location>
</feature>
<evidence type="ECO:0000256" key="1">
    <source>
        <dbReference type="SAM" id="Phobius"/>
    </source>
</evidence>
<name>A0A8H7XWI0_PSICU</name>
<feature type="transmembrane region" description="Helical" evidence="1">
    <location>
        <begin position="45"/>
        <end position="66"/>
    </location>
</feature>
<evidence type="ECO:0000313" key="2">
    <source>
        <dbReference type="EMBL" id="KAG5168132.1"/>
    </source>
</evidence>
<comment type="caution">
    <text evidence="2">The sequence shown here is derived from an EMBL/GenBank/DDBJ whole genome shotgun (WGS) entry which is preliminary data.</text>
</comment>
<keyword evidence="1" id="KW-0472">Membrane</keyword>
<organism evidence="2">
    <name type="scientific">Psilocybe cubensis</name>
    <name type="common">Psychedelic mushroom</name>
    <name type="synonym">Stropharia cubensis</name>
    <dbReference type="NCBI Taxonomy" id="181762"/>
    <lineage>
        <taxon>Eukaryota</taxon>
        <taxon>Fungi</taxon>
        <taxon>Dikarya</taxon>
        <taxon>Basidiomycota</taxon>
        <taxon>Agaricomycotina</taxon>
        <taxon>Agaricomycetes</taxon>
        <taxon>Agaricomycetidae</taxon>
        <taxon>Agaricales</taxon>
        <taxon>Agaricineae</taxon>
        <taxon>Strophariaceae</taxon>
        <taxon>Psilocybe</taxon>
    </lineage>
</organism>
<feature type="transmembrane region" description="Helical" evidence="1">
    <location>
        <begin position="99"/>
        <end position="119"/>
    </location>
</feature>
<keyword evidence="1" id="KW-0812">Transmembrane</keyword>
<dbReference type="EMBL" id="JAFIQS010000006">
    <property type="protein sequence ID" value="KAG5168132.1"/>
    <property type="molecule type" value="Genomic_DNA"/>
</dbReference>
<reference evidence="2" key="1">
    <citation type="submission" date="2021-02" db="EMBL/GenBank/DDBJ databases">
        <title>Psilocybe cubensis genome.</title>
        <authorList>
            <person name="Mckernan K.J."/>
            <person name="Crawford S."/>
            <person name="Trippe A."/>
            <person name="Kane L.T."/>
            <person name="Mclaughlin S."/>
        </authorList>
    </citation>
    <scope>NUCLEOTIDE SEQUENCE [LARGE SCALE GENOMIC DNA]</scope>
    <source>
        <strain evidence="2">MGC-MH-2018</strain>
    </source>
</reference>
<sequence length="230" mass="25286">MLMPIILIDTGSHYYQLETWAVLGFAFAQIIFQIRIFALYGMKKALCIAVFSVFLCSMGLTAWIVITSTKGLTAIILQPPGVNMMMCLPTIAPSLVKAVWIPTICFETLLCALALLRGYQTSDPGSHMNGNFLMTILIRDSAIYYLLMASAHVASLIISIVSWEGYLSATVSFSLAMSCVLSSRVVLNIREITKIESLHSSSSGVGNLWFNRTNSTGQISWHVNTRETTA</sequence>
<keyword evidence="1" id="KW-1133">Transmembrane helix</keyword>
<feature type="transmembrane region" description="Helical" evidence="1">
    <location>
        <begin position="167"/>
        <end position="187"/>
    </location>
</feature>
<gene>
    <name evidence="2" type="ORF">JR316_006725</name>
</gene>
<dbReference type="OrthoDB" id="3049657at2759"/>
<protein>
    <submittedName>
        <fullName evidence="2">Uncharacterized protein</fullName>
    </submittedName>
</protein>
<feature type="transmembrane region" description="Helical" evidence="1">
    <location>
        <begin position="20"/>
        <end position="38"/>
    </location>
</feature>
<accession>A0A8H7XWI0</accession>
<proteinExistence type="predicted"/>